<dbReference type="AlphaFoldDB" id="A0A2A2LBE0"/>
<comment type="caution">
    <text evidence="3">The sequence shown here is derived from an EMBL/GenBank/DDBJ whole genome shotgun (WGS) entry which is preliminary data.</text>
</comment>
<reference evidence="3 4" key="1">
    <citation type="journal article" date="2017" name="Curr. Biol.">
        <title>Genome architecture and evolution of a unichromosomal asexual nematode.</title>
        <authorList>
            <person name="Fradin H."/>
            <person name="Zegar C."/>
            <person name="Gutwein M."/>
            <person name="Lucas J."/>
            <person name="Kovtun M."/>
            <person name="Corcoran D."/>
            <person name="Baugh L.R."/>
            <person name="Kiontke K."/>
            <person name="Gunsalus K."/>
            <person name="Fitch D.H."/>
            <person name="Piano F."/>
        </authorList>
    </citation>
    <scope>NUCLEOTIDE SEQUENCE [LARGE SCALE GENOMIC DNA]</scope>
    <source>
        <strain evidence="3">PF1309</strain>
    </source>
</reference>
<proteinExistence type="predicted"/>
<evidence type="ECO:0000313" key="4">
    <source>
        <dbReference type="Proteomes" id="UP000218231"/>
    </source>
</evidence>
<dbReference type="Proteomes" id="UP000218231">
    <property type="component" value="Unassembled WGS sequence"/>
</dbReference>
<dbReference type="EMBL" id="LIAE01006957">
    <property type="protein sequence ID" value="PAV83490.1"/>
    <property type="molecule type" value="Genomic_DNA"/>
</dbReference>
<name>A0A2A2LBE0_9BILA</name>
<gene>
    <name evidence="3" type="ORF">WR25_24055</name>
</gene>
<sequence length="345" mass="41249">MNTSRTSSTHRQKIKSLNEDKEWRISRRKQRKKELKEGKFKLDEFWREKINLEKKRDELIAEKRRLEQIKDNLDEEDRKLNLEEEELQRSRDMLKEEVVEKEKTLQKQTDTDKLSRKEKDYRAKMKQLNMRKAAQDESISKLKREISKTRRNVDELSRKSASSAESRNQQDPTVREKQKTVNELTLQLDELKQSTGYFKRKMAEYPGLDPDKWEKERQMKVIDSRKTKNQIAETQKRINKLQRELELQVLRRDTFVDRAESIGYHTANVRNARKQEINELKKRIKEKSKFTAHLCDAITYGTLEETTLKGDLSNEGCSLRQVIPRNSTSTEERRVRDIDIHINKS</sequence>
<evidence type="ECO:0000313" key="3">
    <source>
        <dbReference type="EMBL" id="PAV83490.1"/>
    </source>
</evidence>
<feature type="compositionally biased region" description="Basic and acidic residues" evidence="2">
    <location>
        <begin position="133"/>
        <end position="158"/>
    </location>
</feature>
<feature type="compositionally biased region" description="Basic and acidic residues" evidence="2">
    <location>
        <begin position="97"/>
        <end position="123"/>
    </location>
</feature>
<feature type="coiled-coil region" evidence="1">
    <location>
        <begin position="224"/>
        <end position="251"/>
    </location>
</feature>
<evidence type="ECO:0000256" key="1">
    <source>
        <dbReference type="SAM" id="Coils"/>
    </source>
</evidence>
<keyword evidence="4" id="KW-1185">Reference proteome</keyword>
<feature type="region of interest" description="Disordered" evidence="2">
    <location>
        <begin position="1"/>
        <end position="21"/>
    </location>
</feature>
<accession>A0A2A2LBE0</accession>
<feature type="region of interest" description="Disordered" evidence="2">
    <location>
        <begin position="97"/>
        <end position="181"/>
    </location>
</feature>
<evidence type="ECO:0000256" key="2">
    <source>
        <dbReference type="SAM" id="MobiDB-lite"/>
    </source>
</evidence>
<protein>
    <submittedName>
        <fullName evidence="3">Uncharacterized protein</fullName>
    </submittedName>
</protein>
<feature type="compositionally biased region" description="Polar residues" evidence="2">
    <location>
        <begin position="159"/>
        <end position="172"/>
    </location>
</feature>
<organism evidence="3 4">
    <name type="scientific">Diploscapter pachys</name>
    <dbReference type="NCBI Taxonomy" id="2018661"/>
    <lineage>
        <taxon>Eukaryota</taxon>
        <taxon>Metazoa</taxon>
        <taxon>Ecdysozoa</taxon>
        <taxon>Nematoda</taxon>
        <taxon>Chromadorea</taxon>
        <taxon>Rhabditida</taxon>
        <taxon>Rhabditina</taxon>
        <taxon>Rhabditomorpha</taxon>
        <taxon>Rhabditoidea</taxon>
        <taxon>Rhabditidae</taxon>
        <taxon>Diploscapter</taxon>
    </lineage>
</organism>
<keyword evidence="1" id="KW-0175">Coiled coil</keyword>